<dbReference type="HOGENOM" id="CLU_2055182_0_0_1"/>
<sequence>VYTNIVYILFYIIIFKKKYYFITKQSLLFLKQDILNNKVFNQKIIFNIEYNNTMEIAVISIVIITISLTLLITYFPFRLGVIKLPSKKESAAAKGDVNADNRLLILDSKLQLLDKILSKK</sequence>
<evidence type="ECO:0000313" key="3">
    <source>
        <dbReference type="Proteomes" id="UP000030655"/>
    </source>
</evidence>
<keyword evidence="1" id="KW-0472">Membrane</keyword>
<feature type="non-terminal residue" evidence="2">
    <location>
        <position position="1"/>
    </location>
</feature>
<evidence type="ECO:0000313" key="2">
    <source>
        <dbReference type="EMBL" id="KCZ80295.1"/>
    </source>
</evidence>
<reference evidence="3" key="1">
    <citation type="submission" date="2013-02" db="EMBL/GenBank/DDBJ databases">
        <authorList>
            <consortium name="The Broad Institute Genome Sequencing Platform"/>
            <person name="Cuomo C."/>
            <person name="Becnel J."/>
            <person name="Sanscrainte N."/>
            <person name="Walker B."/>
            <person name="Young S.K."/>
            <person name="Zeng Q."/>
            <person name="Gargeya S."/>
            <person name="Fitzgerald M."/>
            <person name="Haas B."/>
            <person name="Abouelleil A."/>
            <person name="Alvarado L."/>
            <person name="Arachchi H.M."/>
            <person name="Berlin A.M."/>
            <person name="Chapman S.B."/>
            <person name="Dewar J."/>
            <person name="Goldberg J."/>
            <person name="Griggs A."/>
            <person name="Gujja S."/>
            <person name="Hansen M."/>
            <person name="Howarth C."/>
            <person name="Imamovic A."/>
            <person name="Larimer J."/>
            <person name="McCowan C."/>
            <person name="Murphy C."/>
            <person name="Neiman D."/>
            <person name="Pearson M."/>
            <person name="Priest M."/>
            <person name="Roberts A."/>
            <person name="Saif S."/>
            <person name="Shea T."/>
            <person name="Sisk P."/>
            <person name="Sykes S."/>
            <person name="Wortman J."/>
            <person name="Nusbaum C."/>
            <person name="Birren B."/>
        </authorList>
    </citation>
    <scope>NUCLEOTIDE SEQUENCE [LARGE SCALE GENOMIC DNA]</scope>
    <source>
        <strain evidence="3">PRA339</strain>
    </source>
</reference>
<protein>
    <submittedName>
        <fullName evidence="2">Uncharacterized protein</fullName>
    </submittedName>
</protein>
<keyword evidence="1" id="KW-1133">Transmembrane helix</keyword>
<organism evidence="2 3">
    <name type="scientific">Anncaliia algerae PRA339</name>
    <dbReference type="NCBI Taxonomy" id="1288291"/>
    <lineage>
        <taxon>Eukaryota</taxon>
        <taxon>Fungi</taxon>
        <taxon>Fungi incertae sedis</taxon>
        <taxon>Microsporidia</taxon>
        <taxon>Tubulinosematoidea</taxon>
        <taxon>Tubulinosematidae</taxon>
        <taxon>Anncaliia</taxon>
    </lineage>
</organism>
<dbReference type="Proteomes" id="UP000030655">
    <property type="component" value="Unassembled WGS sequence"/>
</dbReference>
<reference evidence="2 3" key="2">
    <citation type="submission" date="2014-03" db="EMBL/GenBank/DDBJ databases">
        <title>The Genome Sequence of Anncaliia algerae insect isolate PRA339.</title>
        <authorList>
            <consortium name="The Broad Institute Genome Sequencing Platform"/>
            <consortium name="The Broad Institute Genome Sequencing Center for Infectious Disease"/>
            <person name="Cuomo C."/>
            <person name="Becnel J."/>
            <person name="Sanscrainte N."/>
            <person name="Walker B."/>
            <person name="Young S.K."/>
            <person name="Zeng Q."/>
            <person name="Gargeya S."/>
            <person name="Fitzgerald M."/>
            <person name="Haas B."/>
            <person name="Abouelleil A."/>
            <person name="Alvarado L."/>
            <person name="Arachchi H.M."/>
            <person name="Berlin A.M."/>
            <person name="Chapman S.B."/>
            <person name="Dewar J."/>
            <person name="Goldberg J."/>
            <person name="Griggs A."/>
            <person name="Gujja S."/>
            <person name="Hansen M."/>
            <person name="Howarth C."/>
            <person name="Imamovic A."/>
            <person name="Larimer J."/>
            <person name="McCowan C."/>
            <person name="Murphy C."/>
            <person name="Neiman D."/>
            <person name="Pearson M."/>
            <person name="Priest M."/>
            <person name="Roberts A."/>
            <person name="Saif S."/>
            <person name="Shea T."/>
            <person name="Sisk P."/>
            <person name="Sykes S."/>
            <person name="Wortman J."/>
            <person name="Nusbaum C."/>
            <person name="Birren B."/>
        </authorList>
    </citation>
    <scope>NUCLEOTIDE SEQUENCE [LARGE SCALE GENOMIC DNA]</scope>
    <source>
        <strain evidence="2 3">PRA339</strain>
    </source>
</reference>
<dbReference type="OrthoDB" id="2198909at2759"/>
<keyword evidence="1" id="KW-0812">Transmembrane</keyword>
<feature type="transmembrane region" description="Helical" evidence="1">
    <location>
        <begin position="56"/>
        <end position="77"/>
    </location>
</feature>
<accession>A0A059EZD6</accession>
<gene>
    <name evidence="2" type="ORF">H312_02297</name>
</gene>
<proteinExistence type="predicted"/>
<keyword evidence="3" id="KW-1185">Reference proteome</keyword>
<evidence type="ECO:0000256" key="1">
    <source>
        <dbReference type="SAM" id="Phobius"/>
    </source>
</evidence>
<dbReference type="AlphaFoldDB" id="A0A059EZD6"/>
<dbReference type="VEuPathDB" id="MicrosporidiaDB:H312_02297"/>
<name>A0A059EZD6_9MICR</name>
<dbReference type="EMBL" id="KK365189">
    <property type="protein sequence ID" value="KCZ80295.1"/>
    <property type="molecule type" value="Genomic_DNA"/>
</dbReference>